<keyword evidence="3" id="KW-1185">Reference proteome</keyword>
<gene>
    <name evidence="2" type="ORF">K7432_002896</name>
</gene>
<feature type="region of interest" description="Disordered" evidence="1">
    <location>
        <begin position="303"/>
        <end position="322"/>
    </location>
</feature>
<evidence type="ECO:0000313" key="3">
    <source>
        <dbReference type="Proteomes" id="UP001479436"/>
    </source>
</evidence>
<name>A0ABR2W808_9FUNG</name>
<comment type="caution">
    <text evidence="2">The sequence shown here is derived from an EMBL/GenBank/DDBJ whole genome shotgun (WGS) entry which is preliminary data.</text>
</comment>
<evidence type="ECO:0000256" key="1">
    <source>
        <dbReference type="SAM" id="MobiDB-lite"/>
    </source>
</evidence>
<dbReference type="Proteomes" id="UP001479436">
    <property type="component" value="Unassembled WGS sequence"/>
</dbReference>
<organism evidence="2 3">
    <name type="scientific">Basidiobolus ranarum</name>
    <dbReference type="NCBI Taxonomy" id="34480"/>
    <lineage>
        <taxon>Eukaryota</taxon>
        <taxon>Fungi</taxon>
        <taxon>Fungi incertae sedis</taxon>
        <taxon>Zoopagomycota</taxon>
        <taxon>Entomophthoromycotina</taxon>
        <taxon>Basidiobolomycetes</taxon>
        <taxon>Basidiobolales</taxon>
        <taxon>Basidiobolaceae</taxon>
        <taxon>Basidiobolus</taxon>
    </lineage>
</organism>
<reference evidence="2 3" key="1">
    <citation type="submission" date="2023-04" db="EMBL/GenBank/DDBJ databases">
        <title>Genome of Basidiobolus ranarum AG-B5.</title>
        <authorList>
            <person name="Stajich J.E."/>
            <person name="Carter-House D."/>
            <person name="Gryganskyi A."/>
        </authorList>
    </citation>
    <scope>NUCLEOTIDE SEQUENCE [LARGE SCALE GENOMIC DNA]</scope>
    <source>
        <strain evidence="2 3">AG-B5</strain>
    </source>
</reference>
<evidence type="ECO:0000313" key="2">
    <source>
        <dbReference type="EMBL" id="KAK9722180.1"/>
    </source>
</evidence>
<accession>A0ABR2W808</accession>
<dbReference type="EMBL" id="JASJQH010006957">
    <property type="protein sequence ID" value="KAK9722180.1"/>
    <property type="molecule type" value="Genomic_DNA"/>
</dbReference>
<dbReference type="SUPFAM" id="SSF101447">
    <property type="entry name" value="Formin homology 2 domain (FH2 domain)"/>
    <property type="match status" value="1"/>
</dbReference>
<proteinExistence type="predicted"/>
<protein>
    <submittedName>
        <fullName evidence="2">Uncharacterized protein</fullName>
    </submittedName>
</protein>
<sequence>MNSKTISQCVLPTSYPKDVNFDTVIGDYEYFEPEYVLSGLVEQVNNIHDINQLKQMVIEKEKELHLAATLGFSIARKNEDLEQKIRHFSQTNPSDAHELEAEKLLLLNKLSEKQEISHKLYESEDTVKSLNKSNRDMHRELKSLKEDFLQFRTEVDNIVGEVSTMKHHMGDAKSKSIMISKRIDYMEQDLELTKENVVNFQEEVEHVMELQQHQTQELANGLRLVQDQIVNVQDTFSSSITALDERQSHLEIKMSSLIDDYKLLLDDAQSTIHLLSESRLEEVSPIRCEDALFEIERSREVEKTPKRVQSTSSTTTPSQIQNTPLSRLGLGRRFTSPLDGFKNLVATKGLGEVTHISTDVCEEVAPVGVLHSYTVL</sequence>